<dbReference type="GO" id="GO:0000070">
    <property type="term" value="P:mitotic sister chromatid segregation"/>
    <property type="evidence" value="ECO:0007669"/>
    <property type="project" value="TreeGrafter"/>
</dbReference>
<proteinExistence type="predicted"/>
<protein>
    <submittedName>
        <fullName evidence="2">Chromosome assembly complex Condensin II, subunit G2</fullName>
    </submittedName>
</protein>
<dbReference type="GO" id="GO:0000796">
    <property type="term" value="C:condensin complex"/>
    <property type="evidence" value="ECO:0007669"/>
    <property type="project" value="TreeGrafter"/>
</dbReference>
<evidence type="ECO:0000313" key="3">
    <source>
        <dbReference type="Proteomes" id="UP000007014"/>
    </source>
</evidence>
<feature type="region of interest" description="Disordered" evidence="1">
    <location>
        <begin position="567"/>
        <end position="586"/>
    </location>
</feature>
<dbReference type="SUPFAM" id="SSF48371">
    <property type="entry name" value="ARM repeat"/>
    <property type="match status" value="1"/>
</dbReference>
<organism evidence="2 3">
    <name type="scientific">Cyanidioschyzon merolae (strain NIES-3377 / 10D)</name>
    <name type="common">Unicellular red alga</name>
    <dbReference type="NCBI Taxonomy" id="280699"/>
    <lineage>
        <taxon>Eukaryota</taxon>
        <taxon>Rhodophyta</taxon>
        <taxon>Bangiophyceae</taxon>
        <taxon>Cyanidiales</taxon>
        <taxon>Cyanidiaceae</taxon>
        <taxon>Cyanidioschyzon</taxon>
    </lineage>
</organism>
<dbReference type="InterPro" id="IPR016024">
    <property type="entry name" value="ARM-type_fold"/>
</dbReference>
<dbReference type="OrthoDB" id="10062843at2759"/>
<feature type="region of interest" description="Disordered" evidence="1">
    <location>
        <begin position="186"/>
        <end position="206"/>
    </location>
</feature>
<dbReference type="InterPro" id="IPR024741">
    <property type="entry name" value="Condensin2_G2"/>
</dbReference>
<dbReference type="GeneID" id="16992159"/>
<dbReference type="RefSeq" id="XP_005535080.1">
    <property type="nucleotide sequence ID" value="XM_005535023.1"/>
</dbReference>
<dbReference type="Proteomes" id="UP000007014">
    <property type="component" value="Chromosome 1"/>
</dbReference>
<dbReference type="GO" id="GO:0005634">
    <property type="term" value="C:nucleus"/>
    <property type="evidence" value="ECO:0007669"/>
    <property type="project" value="InterPro"/>
</dbReference>
<gene>
    <name evidence="2" type="ORF">CYME_CMA089C</name>
</gene>
<dbReference type="PANTHER" id="PTHR16199:SF4">
    <property type="entry name" value="CONDENSIN-2 COMPLEX SUBUNIT G2"/>
    <property type="match status" value="1"/>
</dbReference>
<dbReference type="eggNOG" id="KOG1949">
    <property type="taxonomic scope" value="Eukaryota"/>
</dbReference>
<dbReference type="HOGENOM" id="CLU_254318_0_0_1"/>
<reference evidence="2 3" key="1">
    <citation type="journal article" date="2004" name="Nature">
        <title>Genome sequence of the ultrasmall unicellular red alga Cyanidioschyzon merolae 10D.</title>
        <authorList>
            <person name="Matsuzaki M."/>
            <person name="Misumi O."/>
            <person name="Shin-i T."/>
            <person name="Maruyama S."/>
            <person name="Takahara M."/>
            <person name="Miyagishima S."/>
            <person name="Mori T."/>
            <person name="Nishida K."/>
            <person name="Yagisawa F."/>
            <person name="Nishida K."/>
            <person name="Yoshida Y."/>
            <person name="Nishimura Y."/>
            <person name="Nakao S."/>
            <person name="Kobayashi T."/>
            <person name="Momoyama Y."/>
            <person name="Higashiyama T."/>
            <person name="Minoda A."/>
            <person name="Sano M."/>
            <person name="Nomoto H."/>
            <person name="Oishi K."/>
            <person name="Hayashi H."/>
            <person name="Ohta F."/>
            <person name="Nishizaka S."/>
            <person name="Haga S."/>
            <person name="Miura S."/>
            <person name="Morishita T."/>
            <person name="Kabeya Y."/>
            <person name="Terasawa K."/>
            <person name="Suzuki Y."/>
            <person name="Ishii Y."/>
            <person name="Asakawa S."/>
            <person name="Takano H."/>
            <person name="Ohta N."/>
            <person name="Kuroiwa H."/>
            <person name="Tanaka K."/>
            <person name="Shimizu N."/>
            <person name="Sugano S."/>
            <person name="Sato N."/>
            <person name="Nozaki H."/>
            <person name="Ogasawara N."/>
            <person name="Kohara Y."/>
            <person name="Kuroiwa T."/>
        </authorList>
    </citation>
    <scope>NUCLEOTIDE SEQUENCE [LARGE SCALE GENOMIC DNA]</scope>
    <source>
        <strain evidence="2 3">10D</strain>
    </source>
</reference>
<name>M1V6C2_CYAM1</name>
<dbReference type="STRING" id="280699.M1V6C2"/>
<sequence length="1401" mass="154246">MSRNIAHVDLSVTEKRLSDDSRSAVTKGSLAVEDVSDLVSSLENLLFPHVRSPALEDEEPNFGVLRALPAIVSLFVELASDQQQFLLGRLARKHGFEAVCEALLDVLADACNCLYVSAPHLELGADDYRMIGLLCVGAVAHLATALVEFSAALDRHEDGLCLPGALAQAVQVLHDMMFSLPRVADNSTAEHRERQKTSPSPPSEAKGVGMLFEAMQDVAPAFSTVDNFHFGTMSENQLRNADRERVPIETERDAPLETLVVQDSIAETCEVLWSHNWADRHLVGPHMILFLLAVAAGRYGNVGFEAGPATYLECTLPALPDSRGFASKEQRQSRASLREDAIRRLYQVRHAFFCIPMENIRDHNKTAHGNEAGSDPPEAAEHVLVSSLIAAFEDSLVVQNSYARKWLALCLSGVLSQDLTRLLHKHFIESIIFELHGKRLCQYYAEIYFRAWCIAHAACRENLQYGLARSVFEQLCLRDFAEKSILSKSSRLARVCRQILAAFHAQKRLPGVDNALAHCYEPIIYRALLRSTNPRIRQNACYLFFDAFPLLREDGSDTDLLQLKSSERTQDVSDDEQTKTLAPSSPRGDVLDDLDTQLARQFAVLPRVLFDKSPVVRKLAVDGVCRLLTIFWDLFPAADRVQLLQLLTGELALDAASATVRESVCRGILRLVLEQPLAQATLRTGLLRGLRTCLHDRNRRVQLAAAELVLGVSRSPSLRWYDVCSLQEDILPYMSAGDTMDSRLTCLLLPSFFTGLDANLDEDVDPLRYTDTLARCVEFIRLDAVAAWHFYASLGPLALEPRNWLRNLPPISIPCVRSICKFIAVLGKAVIELTQQDPNADESSLNQRDHGGCEKELVEPLFVILCETYRSIAAVVYDGEHSDCRVFLERQLALETLFALVDALPSEKASLLGGARAETRSVMHFWRLLSALPKSLMEDLSEECLSSVSEALRIGAQVESFVPAVEALIAWGRGADVFGSRVLLPHLTSILETASDGASDCSVQTMESVALLCEWVLFQPALRSHIEGDHRFIRSCRALQALLTRFLDAKEQVSQAVRVIAAKLLGCLIIANGLVRDADRKRARHSDHSGGQSKSETAPARYCIRAATIRSLLDAYEWAFTNVTDSNPIGTLRQEGALYLSECLALGPVAGEGLDEATANRVGEQLMAPNVIAACRVAWHLLPHATCHAQQDVANAAIDKLLCSALRSVVEAVGAMSPLEPVPWAEASAAGSPVEHLLVRRALVRTLRTALRKRMQLLISVLTPCLVSKLEEECACGDSHDELAPPASLWELPCYGNLLRETLAATGTATRVDEAVHTHPVAVFAGRMVDFLLSELSDEPQRTTVTSSFCKLNARLLLLCACVVHCRLSAETFGSIESALQGSAASRALLSTLRMRVAFKP</sequence>
<dbReference type="PANTHER" id="PTHR16199">
    <property type="entry name" value="CONDENSIN-2 COMPLEX SUBUNIT G2"/>
    <property type="match status" value="1"/>
</dbReference>
<accession>M1V6C2</accession>
<evidence type="ECO:0000256" key="1">
    <source>
        <dbReference type="SAM" id="MobiDB-lite"/>
    </source>
</evidence>
<evidence type="ECO:0000313" key="2">
    <source>
        <dbReference type="EMBL" id="BAM78794.1"/>
    </source>
</evidence>
<reference evidence="2 3" key="2">
    <citation type="journal article" date="2007" name="BMC Biol.">
        <title>A 100%-complete sequence reveals unusually simple genomic features in the hot-spring red alga Cyanidioschyzon merolae.</title>
        <authorList>
            <person name="Nozaki H."/>
            <person name="Takano H."/>
            <person name="Misumi O."/>
            <person name="Terasawa K."/>
            <person name="Matsuzaki M."/>
            <person name="Maruyama S."/>
            <person name="Nishida K."/>
            <person name="Yagisawa F."/>
            <person name="Yoshida Y."/>
            <person name="Fujiwara T."/>
            <person name="Takio S."/>
            <person name="Tamura K."/>
            <person name="Chung S.J."/>
            <person name="Nakamura S."/>
            <person name="Kuroiwa H."/>
            <person name="Tanaka K."/>
            <person name="Sato N."/>
            <person name="Kuroiwa T."/>
        </authorList>
    </citation>
    <scope>NUCLEOTIDE SEQUENCE [LARGE SCALE GENOMIC DNA]</scope>
    <source>
        <strain evidence="2 3">10D</strain>
    </source>
</reference>
<dbReference type="KEGG" id="cme:CYME_CMA089C"/>
<dbReference type="EMBL" id="AP006483">
    <property type="protein sequence ID" value="BAM78794.1"/>
    <property type="molecule type" value="Genomic_DNA"/>
</dbReference>
<dbReference type="Pfam" id="PF12422">
    <property type="entry name" value="Condensin2nSMC"/>
    <property type="match status" value="1"/>
</dbReference>
<dbReference type="Gramene" id="CMA089CT">
    <property type="protein sequence ID" value="CMA089CT"/>
    <property type="gene ID" value="CMA089C"/>
</dbReference>
<keyword evidence="3" id="KW-1185">Reference proteome</keyword>